<evidence type="ECO:0000313" key="2">
    <source>
        <dbReference type="EMBL" id="PIA17580.1"/>
    </source>
</evidence>
<protein>
    <submittedName>
        <fullName evidence="2">Uncharacterized protein</fullName>
    </submittedName>
</protein>
<sequence>MGFPDQPEASTSKGKESEDVPMAGNLSKYSLDVPKATTGQIIAPKTSELLEAFKLNIRERGALIGVFEQLVMVTIQSLLRGDAKEAFAGEMFMTLESLLSALQIAFPLIIYQQHLLELIWSGEAFRDISRYNFGWIIKQYIDDCQELPIGLTMIVDALQRMFPTKWKIINQRTATITVDELTVAVVKLEEMFLVDPEMTPKPFGSMVKLKITPRTLINVKVEKPMDKSGNILPPMPVSEPVSLMMPKPGKTARKTAKAHKLQAEVLDLKAQLASMTQAANVPLPSGNTPNPKGPAKPGKAQQLKLNISTKRRPLLRSPWNEEPYRTIGTTNARISIENGPKRWVTLVVVDCIQPWDLLLGSTHLKLLHIQLMTLAMVKQLKQRGRHIPKEGDTVNIDRDLTPDNNITDPQIPELVMPTDQDYAEISETMMNIGTIPNSESIPELSTDLELQDQPDVITIRPQKMHVKIGLPPNFFVNSQGNDFFEYDNLYLSISRANVKARIKYQLTNSKDEHKLINTLIDMGASTLREYPSG</sequence>
<reference evidence="2 3" key="1">
    <citation type="journal article" date="2015" name="Genome Biol. Evol.">
        <title>Phylogenomic analyses indicate that early fungi evolved digesting cell walls of algal ancestors of land plants.</title>
        <authorList>
            <person name="Chang Y."/>
            <person name="Wang S."/>
            <person name="Sekimoto S."/>
            <person name="Aerts A.L."/>
            <person name="Choi C."/>
            <person name="Clum A."/>
            <person name="LaButti K.M."/>
            <person name="Lindquist E.A."/>
            <person name="Yee Ngan C."/>
            <person name="Ohm R.A."/>
            <person name="Salamov A.A."/>
            <person name="Grigoriev I.V."/>
            <person name="Spatafora J.W."/>
            <person name="Berbee M.L."/>
        </authorList>
    </citation>
    <scope>NUCLEOTIDE SEQUENCE [LARGE SCALE GENOMIC DNA]</scope>
    <source>
        <strain evidence="2 3">NRRL 1564</strain>
    </source>
</reference>
<accession>A0A2G5BEY8</accession>
<feature type="region of interest" description="Disordered" evidence="1">
    <location>
        <begin position="280"/>
        <end position="301"/>
    </location>
</feature>
<dbReference type="Proteomes" id="UP000242474">
    <property type="component" value="Unassembled WGS sequence"/>
</dbReference>
<proteinExistence type="predicted"/>
<name>A0A2G5BEY8_COERN</name>
<gene>
    <name evidence="2" type="ORF">COEREDRAFT_7540</name>
</gene>
<evidence type="ECO:0000313" key="3">
    <source>
        <dbReference type="Proteomes" id="UP000242474"/>
    </source>
</evidence>
<organism evidence="2 3">
    <name type="scientific">Coemansia reversa (strain ATCC 12441 / NRRL 1564)</name>
    <dbReference type="NCBI Taxonomy" id="763665"/>
    <lineage>
        <taxon>Eukaryota</taxon>
        <taxon>Fungi</taxon>
        <taxon>Fungi incertae sedis</taxon>
        <taxon>Zoopagomycota</taxon>
        <taxon>Kickxellomycotina</taxon>
        <taxon>Kickxellomycetes</taxon>
        <taxon>Kickxellales</taxon>
        <taxon>Kickxellaceae</taxon>
        <taxon>Coemansia</taxon>
    </lineage>
</organism>
<dbReference type="EMBL" id="KZ303494">
    <property type="protein sequence ID" value="PIA17580.1"/>
    <property type="molecule type" value="Genomic_DNA"/>
</dbReference>
<feature type="region of interest" description="Disordered" evidence="1">
    <location>
        <begin position="389"/>
        <end position="408"/>
    </location>
</feature>
<dbReference type="AlphaFoldDB" id="A0A2G5BEY8"/>
<feature type="compositionally biased region" description="Polar residues" evidence="1">
    <location>
        <begin position="280"/>
        <end position="290"/>
    </location>
</feature>
<feature type="compositionally biased region" description="Basic and acidic residues" evidence="1">
    <location>
        <begin position="389"/>
        <end position="401"/>
    </location>
</feature>
<keyword evidence="3" id="KW-1185">Reference proteome</keyword>
<feature type="region of interest" description="Disordered" evidence="1">
    <location>
        <begin position="1"/>
        <end position="22"/>
    </location>
</feature>
<evidence type="ECO:0000256" key="1">
    <source>
        <dbReference type="SAM" id="MobiDB-lite"/>
    </source>
</evidence>